<sequence length="43" mass="4601">MVVDPAVNSPHTAWSDLAGEPAMPSVLWNGSKRPNTVVFEPVP</sequence>
<organism evidence="1">
    <name type="scientific">freshwater metagenome</name>
    <dbReference type="NCBI Taxonomy" id="449393"/>
    <lineage>
        <taxon>unclassified sequences</taxon>
        <taxon>metagenomes</taxon>
        <taxon>ecological metagenomes</taxon>
    </lineage>
</organism>
<dbReference type="EMBL" id="CAEZXX010000211">
    <property type="protein sequence ID" value="CAB4728416.1"/>
    <property type="molecule type" value="Genomic_DNA"/>
</dbReference>
<gene>
    <name evidence="1" type="ORF">UFOPK2602_02195</name>
    <name evidence="2" type="ORF">UFOPK2806_02486</name>
    <name evidence="3" type="ORF">UFOPK4306_00151</name>
</gene>
<evidence type="ECO:0000313" key="1">
    <source>
        <dbReference type="EMBL" id="CAB4728416.1"/>
    </source>
</evidence>
<dbReference type="AlphaFoldDB" id="A0A6J6S0X1"/>
<protein>
    <submittedName>
        <fullName evidence="1">Unannotated protein</fullName>
    </submittedName>
</protein>
<dbReference type="EMBL" id="CAFBQP010000004">
    <property type="protein sequence ID" value="CAB5052462.1"/>
    <property type="molecule type" value="Genomic_DNA"/>
</dbReference>
<evidence type="ECO:0000313" key="2">
    <source>
        <dbReference type="EMBL" id="CAB4772147.1"/>
    </source>
</evidence>
<reference evidence="1" key="1">
    <citation type="submission" date="2020-05" db="EMBL/GenBank/DDBJ databases">
        <authorList>
            <person name="Chiriac C."/>
            <person name="Salcher M."/>
            <person name="Ghai R."/>
            <person name="Kavagutti S V."/>
        </authorList>
    </citation>
    <scope>NUCLEOTIDE SEQUENCE</scope>
</reference>
<name>A0A6J6S0X1_9ZZZZ</name>
<accession>A0A6J6S0X1</accession>
<proteinExistence type="predicted"/>
<evidence type="ECO:0000313" key="3">
    <source>
        <dbReference type="EMBL" id="CAB5052462.1"/>
    </source>
</evidence>
<dbReference type="EMBL" id="CAEZYY010000060">
    <property type="protein sequence ID" value="CAB4772147.1"/>
    <property type="molecule type" value="Genomic_DNA"/>
</dbReference>